<feature type="compositionally biased region" description="Low complexity" evidence="1">
    <location>
        <begin position="56"/>
        <end position="65"/>
    </location>
</feature>
<gene>
    <name evidence="2" type="ORF">PXEA_LOCUS16417</name>
</gene>
<feature type="region of interest" description="Disordered" evidence="1">
    <location>
        <begin position="41"/>
        <end position="65"/>
    </location>
</feature>
<proteinExistence type="predicted"/>
<accession>A0A3S5BXF6</accession>
<sequence length="181" mass="20336">MAQLSSGSSSGVNIDSGVGVLARGSGKRSLSRRMLRVSTLRSEMLPRALQSTRPETSGLSSSGTGTNADMNAVRFLSVRISMASRIKEHQRLCRNMNTERSEIAEHIALTGHEIEWKSIERLATYGESTRKRKMQEAIDIRTEINLMSRRLEVCFDKFAYRCGPTEQEADSDRTRMERIAH</sequence>
<dbReference type="AlphaFoldDB" id="A0A3S5BXF6"/>
<evidence type="ECO:0000256" key="1">
    <source>
        <dbReference type="SAM" id="MobiDB-lite"/>
    </source>
</evidence>
<reference evidence="2" key="1">
    <citation type="submission" date="2018-11" db="EMBL/GenBank/DDBJ databases">
        <authorList>
            <consortium name="Pathogen Informatics"/>
        </authorList>
    </citation>
    <scope>NUCLEOTIDE SEQUENCE</scope>
</reference>
<name>A0A3S5BXF6_9PLAT</name>
<comment type="caution">
    <text evidence="2">The sequence shown here is derived from an EMBL/GenBank/DDBJ whole genome shotgun (WGS) entry which is preliminary data.</text>
</comment>
<dbReference type="EMBL" id="CAAALY010059404">
    <property type="protein sequence ID" value="VEL22977.1"/>
    <property type="molecule type" value="Genomic_DNA"/>
</dbReference>
<organism evidence="2 3">
    <name type="scientific">Protopolystoma xenopodis</name>
    <dbReference type="NCBI Taxonomy" id="117903"/>
    <lineage>
        <taxon>Eukaryota</taxon>
        <taxon>Metazoa</taxon>
        <taxon>Spiralia</taxon>
        <taxon>Lophotrochozoa</taxon>
        <taxon>Platyhelminthes</taxon>
        <taxon>Monogenea</taxon>
        <taxon>Polyopisthocotylea</taxon>
        <taxon>Polystomatidea</taxon>
        <taxon>Polystomatidae</taxon>
        <taxon>Protopolystoma</taxon>
    </lineage>
</organism>
<evidence type="ECO:0000313" key="2">
    <source>
        <dbReference type="EMBL" id="VEL22977.1"/>
    </source>
</evidence>
<dbReference type="Proteomes" id="UP000784294">
    <property type="component" value="Unassembled WGS sequence"/>
</dbReference>
<protein>
    <submittedName>
        <fullName evidence="2">Uncharacterized protein</fullName>
    </submittedName>
</protein>
<evidence type="ECO:0000313" key="3">
    <source>
        <dbReference type="Proteomes" id="UP000784294"/>
    </source>
</evidence>
<keyword evidence="3" id="KW-1185">Reference proteome</keyword>